<gene>
    <name evidence="2" type="ordered locus">ETA_11260</name>
</gene>
<evidence type="ECO:0000259" key="1">
    <source>
        <dbReference type="Pfam" id="PF12708"/>
    </source>
</evidence>
<accession>B2VDX8</accession>
<keyword evidence="3" id="KW-1185">Reference proteome</keyword>
<name>B2VDX8_ERWT9</name>
<dbReference type="KEGG" id="eta:ETA_11260"/>
<proteinExistence type="predicted"/>
<sequence length="71" mass="7221">MPRSASSSQPYAGAVALTLHNKSADTVSIKDFGAKGDGVTDDTSVMQALIDIAKENNSAGSPLAIYLPPGT</sequence>
<dbReference type="AlphaFoldDB" id="B2VDX8"/>
<dbReference type="GO" id="GO:0016829">
    <property type="term" value="F:lyase activity"/>
    <property type="evidence" value="ECO:0007669"/>
    <property type="project" value="UniProtKB-KW"/>
</dbReference>
<evidence type="ECO:0000313" key="2">
    <source>
        <dbReference type="EMBL" id="CAO96172.1"/>
    </source>
</evidence>
<dbReference type="InterPro" id="IPR012334">
    <property type="entry name" value="Pectin_lyas_fold"/>
</dbReference>
<reference evidence="2 3" key="1">
    <citation type="journal article" date="2008" name="Environ. Microbiol.">
        <title>The genome of Erwinia tasmaniensis strain Et1/99, a non-pathogenic bacterium in the genus Erwinia.</title>
        <authorList>
            <person name="Kube M."/>
            <person name="Migdoll A.M."/>
            <person name="Mueller I."/>
            <person name="Kuhl H."/>
            <person name="Beck A."/>
            <person name="Reinhardt R."/>
            <person name="Geider K."/>
        </authorList>
    </citation>
    <scope>NUCLEOTIDE SEQUENCE [LARGE SCALE GENOMIC DNA]</scope>
    <source>
        <strain evidence="3">DSM 17950 / CFBP 7177 / CIP 109463 / NCPPB 4357 / Et1/99</strain>
    </source>
</reference>
<feature type="domain" description="Rhamnogalacturonase A/B/Epimerase-like pectate lyase" evidence="1">
    <location>
        <begin position="27"/>
        <end position="71"/>
    </location>
</feature>
<dbReference type="EMBL" id="CU468135">
    <property type="protein sequence ID" value="CAO96172.1"/>
    <property type="molecule type" value="Genomic_DNA"/>
</dbReference>
<dbReference type="SUPFAM" id="SSF51126">
    <property type="entry name" value="Pectin lyase-like"/>
    <property type="match status" value="1"/>
</dbReference>
<dbReference type="Pfam" id="PF12708">
    <property type="entry name" value="Pect-lyase_RHGA_epim"/>
    <property type="match status" value="1"/>
</dbReference>
<keyword evidence="2" id="KW-0456">Lyase</keyword>
<dbReference type="InterPro" id="IPR011050">
    <property type="entry name" value="Pectin_lyase_fold/virulence"/>
</dbReference>
<dbReference type="RefSeq" id="WP_012440872.1">
    <property type="nucleotide sequence ID" value="NC_010694.1"/>
</dbReference>
<organism evidence="2 3">
    <name type="scientific">Erwinia tasmaniensis (strain DSM 17950 / CFBP 7177 / CIP 109463 / NCPPB 4357 / Et1/99)</name>
    <dbReference type="NCBI Taxonomy" id="465817"/>
    <lineage>
        <taxon>Bacteria</taxon>
        <taxon>Pseudomonadati</taxon>
        <taxon>Pseudomonadota</taxon>
        <taxon>Gammaproteobacteria</taxon>
        <taxon>Enterobacterales</taxon>
        <taxon>Erwiniaceae</taxon>
        <taxon>Erwinia</taxon>
    </lineage>
</organism>
<dbReference type="InterPro" id="IPR024535">
    <property type="entry name" value="RHGA/B-epi-like_pectate_lyase"/>
</dbReference>
<dbReference type="Gene3D" id="2.160.20.10">
    <property type="entry name" value="Single-stranded right-handed beta-helix, Pectin lyase-like"/>
    <property type="match status" value="1"/>
</dbReference>
<dbReference type="Proteomes" id="UP000001726">
    <property type="component" value="Chromosome"/>
</dbReference>
<dbReference type="HOGENOM" id="CLU_2733843_0_0_6"/>
<dbReference type="OrthoDB" id="6502305at2"/>
<evidence type="ECO:0000313" key="3">
    <source>
        <dbReference type="Proteomes" id="UP000001726"/>
    </source>
</evidence>
<protein>
    <submittedName>
        <fullName evidence="2">Predicted virulence factor, pectin lyase fold</fullName>
    </submittedName>
</protein>